<dbReference type="Proteomes" id="UP001162030">
    <property type="component" value="Chromosome"/>
</dbReference>
<evidence type="ECO:0000256" key="1">
    <source>
        <dbReference type="SAM" id="MobiDB-lite"/>
    </source>
</evidence>
<sequence>MASPSSNPFYGSSAGTTPANSGYQRLALDNLIRRELKVSDPNDPQQIANALLERFKDDPRAKAISQEAKGLPFLLSTSTNFVPMVQAATSSDAELQQAKNDVERDLQELLTNPLLKDITPEIQGWAQALRTAIQEGTTAARFALDPRQRDKAFAIRRQLGDYARLARLVGALTPTMSLSYRKFAQSLDEVAAVILVIMGESLANVGFNGGRFLLQTPYSELQVRRDAVIYALRNLIGATQEAYGPNDWPRGLDAYRNLFRILEEQGHGDLRSLLLEHELVRIMDELIQRASHGRTEGLRALGATAQVDLERFRRLVIVGRQAVSPESPPLTAFLEALALFADAFESSGGFRLMRIARPPILFYGLYGTTTMGDADRTLLDLIIQRGLLADELDCFMQCGCNPKSVRYQIILDKILYDVDRAIDLYAVGKHTFGAPERRAAAYSYLIEHFLDTDSQTADDTGPDKYRLPTSLSNDTPPGILQVIQAKLRPPLPVTDPSTARAVNELTEFANDIQSTLKNTGLCEESPNLCEEIELYIDRLATDRQNGLITMDNLTALYSLSSPARS</sequence>
<evidence type="ECO:0000313" key="3">
    <source>
        <dbReference type="Proteomes" id="UP001162030"/>
    </source>
</evidence>
<keyword evidence="3" id="KW-1185">Reference proteome</keyword>
<name>A0ABM9HXQ0_9GAMM</name>
<gene>
    <name evidence="2" type="ORF">MSZNOR_0747</name>
</gene>
<reference evidence="2 3" key="1">
    <citation type="submission" date="2023-03" db="EMBL/GenBank/DDBJ databases">
        <authorList>
            <person name="Pearce D."/>
        </authorList>
    </citation>
    <scope>NUCLEOTIDE SEQUENCE [LARGE SCALE GENOMIC DNA]</scope>
    <source>
        <strain evidence="2">Msz</strain>
    </source>
</reference>
<dbReference type="EMBL" id="OX458333">
    <property type="protein sequence ID" value="CAI8756258.1"/>
    <property type="molecule type" value="Genomic_DNA"/>
</dbReference>
<proteinExistence type="predicted"/>
<protein>
    <submittedName>
        <fullName evidence="2">Uncharacterized protein</fullName>
    </submittedName>
</protein>
<dbReference type="RefSeq" id="WP_317963692.1">
    <property type="nucleotide sequence ID" value="NZ_OX458333.1"/>
</dbReference>
<feature type="region of interest" description="Disordered" evidence="1">
    <location>
        <begin position="1"/>
        <end position="21"/>
    </location>
</feature>
<evidence type="ECO:0000313" key="2">
    <source>
        <dbReference type="EMBL" id="CAI8756258.1"/>
    </source>
</evidence>
<organism evidence="2 3">
    <name type="scientific">Methylocaldum szegediense</name>
    <dbReference type="NCBI Taxonomy" id="73780"/>
    <lineage>
        <taxon>Bacteria</taxon>
        <taxon>Pseudomonadati</taxon>
        <taxon>Pseudomonadota</taxon>
        <taxon>Gammaproteobacteria</taxon>
        <taxon>Methylococcales</taxon>
        <taxon>Methylococcaceae</taxon>
        <taxon>Methylocaldum</taxon>
    </lineage>
</organism>
<accession>A0ABM9HXQ0</accession>